<feature type="domain" description="Mannosyl-glycoprotein endo-beta-N-acetylglucosamidase-like" evidence="1">
    <location>
        <begin position="41"/>
        <end position="189"/>
    </location>
</feature>
<proteinExistence type="predicted"/>
<evidence type="ECO:0000259" key="1">
    <source>
        <dbReference type="Pfam" id="PF01832"/>
    </source>
</evidence>
<protein>
    <recommendedName>
        <fullName evidence="1">Mannosyl-glycoprotein endo-beta-N-acetylglucosamidase-like domain-containing protein</fullName>
    </recommendedName>
</protein>
<dbReference type="EMBL" id="CP089982">
    <property type="protein sequence ID" value="WXA99096.1"/>
    <property type="molecule type" value="Genomic_DNA"/>
</dbReference>
<dbReference type="InterPro" id="IPR023346">
    <property type="entry name" value="Lysozyme-like_dom_sf"/>
</dbReference>
<name>A0ABZ2KRZ2_9BACT</name>
<dbReference type="Pfam" id="PF01832">
    <property type="entry name" value="Glucosaminidase"/>
    <property type="match status" value="1"/>
</dbReference>
<accession>A0ABZ2KRZ2</accession>
<dbReference type="Gene3D" id="1.10.530.10">
    <property type="match status" value="1"/>
</dbReference>
<reference evidence="2 3" key="1">
    <citation type="submission" date="2021-12" db="EMBL/GenBank/DDBJ databases">
        <title>Discovery of the Pendulisporaceae a myxobacterial family with distinct sporulation behavior and unique specialized metabolism.</title>
        <authorList>
            <person name="Garcia R."/>
            <person name="Popoff A."/>
            <person name="Bader C.D."/>
            <person name="Loehr J."/>
            <person name="Walesch S."/>
            <person name="Walt C."/>
            <person name="Boldt J."/>
            <person name="Bunk B."/>
            <person name="Haeckl F.J.F.P.J."/>
            <person name="Gunesch A.P."/>
            <person name="Birkelbach J."/>
            <person name="Nuebel U."/>
            <person name="Pietschmann T."/>
            <person name="Bach T."/>
            <person name="Mueller R."/>
        </authorList>
    </citation>
    <scope>NUCLEOTIDE SEQUENCE [LARGE SCALE GENOMIC DNA]</scope>
    <source>
        <strain evidence="2 3">MSr12523</strain>
    </source>
</reference>
<dbReference type="RefSeq" id="WP_394849726.1">
    <property type="nucleotide sequence ID" value="NZ_CP089982.1"/>
</dbReference>
<evidence type="ECO:0000313" key="3">
    <source>
        <dbReference type="Proteomes" id="UP001379533"/>
    </source>
</evidence>
<dbReference type="InterPro" id="IPR002901">
    <property type="entry name" value="MGlyc_endo_b_GlcNAc-like_dom"/>
</dbReference>
<evidence type="ECO:0000313" key="2">
    <source>
        <dbReference type="EMBL" id="WXA99096.1"/>
    </source>
</evidence>
<dbReference type="Gene3D" id="1.10.101.10">
    <property type="entry name" value="PGBD-like superfamily/PGBD"/>
    <property type="match status" value="1"/>
</dbReference>
<sequence length="259" mass="28513">MAGQYVVPMRTRVAHEKLRACLEKAWRNLRGDEPPPDAIAMLLGQSALETGYWDSCKNWNLGGVKAPTAEGLFTYYPTLEVLSREKAEALRAKSTAQRPCEFAFDDGGPKVTVRFRPSHPVCRFRAYASLDESAEAYLSLLMAPHYAGALDAARAGDVGGFVRVLSAGRYFTAPEEQYRSSVAFLFDMYRLPCLAGDSEILAALALLDIVVDQGYERAVREFQSRERLFVDGRVGPITRGAIRTALSNRAPPVSPSTVT</sequence>
<dbReference type="InterPro" id="IPR036366">
    <property type="entry name" value="PGBDSf"/>
</dbReference>
<dbReference type="Proteomes" id="UP001379533">
    <property type="component" value="Chromosome"/>
</dbReference>
<organism evidence="2 3">
    <name type="scientific">Pendulispora brunnea</name>
    <dbReference type="NCBI Taxonomy" id="2905690"/>
    <lineage>
        <taxon>Bacteria</taxon>
        <taxon>Pseudomonadati</taxon>
        <taxon>Myxococcota</taxon>
        <taxon>Myxococcia</taxon>
        <taxon>Myxococcales</taxon>
        <taxon>Sorangiineae</taxon>
        <taxon>Pendulisporaceae</taxon>
        <taxon>Pendulispora</taxon>
    </lineage>
</organism>
<gene>
    <name evidence="2" type="ORF">LZC95_20015</name>
</gene>
<dbReference type="SUPFAM" id="SSF53955">
    <property type="entry name" value="Lysozyme-like"/>
    <property type="match status" value="1"/>
</dbReference>
<keyword evidence="3" id="KW-1185">Reference proteome</keyword>